<sequence length="436" mass="49979">MDKQRLSSWLIRQDISKKEEIWLHGYTGAVDIVEKDLIASPSEDVKSQMIDKGYLTDKTAAEEQEHFSSLVSEIEGIEPDGNVYVLQLTIACNFACAYCSENAARRIKGHKEKIITQEHLANIRKVISTCSRDTSKDKLVLFGGEPLLLENSEIVIAVVDMFKQIEMNNMEVITNGYNVDAFIDLFDGIDCTFQVTLDGTKDVHDKRRVEKHTRRSYDKITKNVLVLLDRGHVVYLRMNVDHNNKEDIPDLFDEFAALSLDGNQKFKPYFGYTHDYGKYENQSKSIDLYHYFSEFESIERFGISRDPCEIERTLEHSITEDAPFKYKATHCGANKGNMLMFAPDGKIHTCWDAMPTDNEVGNYYPDISWSRDVQEREWLSRTINNIPECKKCKYALFCAGGCQYMAKNSTGSYFSPYCNGFQSVFNDVLAQIGRKL</sequence>
<keyword evidence="4" id="KW-0408">Iron</keyword>
<proteinExistence type="inferred from homology"/>
<dbReference type="AlphaFoldDB" id="A0A451B568"/>
<evidence type="ECO:0000256" key="1">
    <source>
        <dbReference type="ARBA" id="ARBA00001966"/>
    </source>
</evidence>
<dbReference type="SFLD" id="SFLDG01067">
    <property type="entry name" value="SPASM/twitch_domain_containing"/>
    <property type="match status" value="1"/>
</dbReference>
<dbReference type="InterPro" id="IPR023885">
    <property type="entry name" value="4Fe4S-binding_SPASM_dom"/>
</dbReference>
<evidence type="ECO:0000256" key="6">
    <source>
        <dbReference type="ARBA" id="ARBA00023601"/>
    </source>
</evidence>
<dbReference type="InterPro" id="IPR023867">
    <property type="entry name" value="Sulphatase_maturase_rSAM"/>
</dbReference>
<evidence type="ECO:0000259" key="7">
    <source>
        <dbReference type="Pfam" id="PF04055"/>
    </source>
</evidence>
<gene>
    <name evidence="8" type="ORF">BECKUNK1418G_GA0071005_12065</name>
    <name evidence="9" type="ORF">BECKUNK1418H_GA0071006_12025</name>
</gene>
<evidence type="ECO:0000256" key="4">
    <source>
        <dbReference type="ARBA" id="ARBA00023004"/>
    </source>
</evidence>
<evidence type="ECO:0000256" key="5">
    <source>
        <dbReference type="ARBA" id="ARBA00023014"/>
    </source>
</evidence>
<dbReference type="Pfam" id="PF04055">
    <property type="entry name" value="Radical_SAM"/>
    <property type="match status" value="1"/>
</dbReference>
<evidence type="ECO:0000313" key="8">
    <source>
        <dbReference type="EMBL" id="VFK68164.1"/>
    </source>
</evidence>
<dbReference type="InterPro" id="IPR013785">
    <property type="entry name" value="Aldolase_TIM"/>
</dbReference>
<keyword evidence="2" id="KW-0949">S-adenosyl-L-methionine</keyword>
<dbReference type="SUPFAM" id="SSF102114">
    <property type="entry name" value="Radical SAM enzymes"/>
    <property type="match status" value="1"/>
</dbReference>
<organism evidence="9">
    <name type="scientific">Candidatus Kentrum sp. UNK</name>
    <dbReference type="NCBI Taxonomy" id="2126344"/>
    <lineage>
        <taxon>Bacteria</taxon>
        <taxon>Pseudomonadati</taxon>
        <taxon>Pseudomonadota</taxon>
        <taxon>Gammaproteobacteria</taxon>
        <taxon>Candidatus Kentrum</taxon>
    </lineage>
</organism>
<name>A0A451B568_9GAMM</name>
<dbReference type="PANTHER" id="PTHR43273">
    <property type="entry name" value="ANAEROBIC SULFATASE-MATURATING ENZYME HOMOLOG ASLB-RELATED"/>
    <property type="match status" value="1"/>
</dbReference>
<keyword evidence="5" id="KW-0411">Iron-sulfur</keyword>
<dbReference type="GO" id="GO:0051536">
    <property type="term" value="F:iron-sulfur cluster binding"/>
    <property type="evidence" value="ECO:0007669"/>
    <property type="project" value="UniProtKB-KW"/>
</dbReference>
<evidence type="ECO:0000256" key="2">
    <source>
        <dbReference type="ARBA" id="ARBA00022691"/>
    </source>
</evidence>
<reference evidence="9" key="1">
    <citation type="submission" date="2019-02" db="EMBL/GenBank/DDBJ databases">
        <authorList>
            <person name="Gruber-Vodicka R. H."/>
            <person name="Seah K. B. B."/>
        </authorList>
    </citation>
    <scope>NUCLEOTIDE SEQUENCE</scope>
    <source>
        <strain evidence="9">BECK_BY19</strain>
        <strain evidence="8">BECK_BY8</strain>
    </source>
</reference>
<dbReference type="EMBL" id="CAADFZ010000206">
    <property type="protein sequence ID" value="VFK68164.1"/>
    <property type="molecule type" value="Genomic_DNA"/>
</dbReference>
<feature type="domain" description="Radical SAM core" evidence="7">
    <location>
        <begin position="88"/>
        <end position="253"/>
    </location>
</feature>
<dbReference type="UniPathway" id="UPA00782"/>
<dbReference type="InterPro" id="IPR007197">
    <property type="entry name" value="rSAM"/>
</dbReference>
<dbReference type="SFLD" id="SFLDS00029">
    <property type="entry name" value="Radical_SAM"/>
    <property type="match status" value="1"/>
</dbReference>
<comment type="cofactor">
    <cofactor evidence="1">
        <name>[4Fe-4S] cluster</name>
        <dbReference type="ChEBI" id="CHEBI:49883"/>
    </cofactor>
</comment>
<keyword evidence="3" id="KW-0479">Metal-binding</keyword>
<dbReference type="InterPro" id="IPR058240">
    <property type="entry name" value="rSAM_sf"/>
</dbReference>
<evidence type="ECO:0000313" key="9">
    <source>
        <dbReference type="EMBL" id="VFK73438.1"/>
    </source>
</evidence>
<dbReference type="NCBIfam" id="TIGR04085">
    <property type="entry name" value="rSAM_more_4Fe4S"/>
    <property type="match status" value="1"/>
</dbReference>
<dbReference type="EMBL" id="CAADGD010000202">
    <property type="protein sequence ID" value="VFK73438.1"/>
    <property type="molecule type" value="Genomic_DNA"/>
</dbReference>
<protein>
    <recommendedName>
        <fullName evidence="7">Radical SAM core domain-containing protein</fullName>
    </recommendedName>
</protein>
<dbReference type="GO" id="GO:0046872">
    <property type="term" value="F:metal ion binding"/>
    <property type="evidence" value="ECO:0007669"/>
    <property type="project" value="UniProtKB-KW"/>
</dbReference>
<accession>A0A451B568</accession>
<comment type="similarity">
    <text evidence="6">Belongs to the radical SAM superfamily. Anaerobic sulfatase-maturating enzyme family.</text>
</comment>
<dbReference type="GO" id="GO:0016491">
    <property type="term" value="F:oxidoreductase activity"/>
    <property type="evidence" value="ECO:0007669"/>
    <property type="project" value="InterPro"/>
</dbReference>
<dbReference type="CDD" id="cd01335">
    <property type="entry name" value="Radical_SAM"/>
    <property type="match status" value="1"/>
</dbReference>
<dbReference type="Gene3D" id="3.20.20.70">
    <property type="entry name" value="Aldolase class I"/>
    <property type="match status" value="1"/>
</dbReference>
<dbReference type="PANTHER" id="PTHR43273:SF3">
    <property type="entry name" value="ANAEROBIC SULFATASE-MATURATING ENZYME HOMOLOG ASLB-RELATED"/>
    <property type="match status" value="1"/>
</dbReference>
<evidence type="ECO:0000256" key="3">
    <source>
        <dbReference type="ARBA" id="ARBA00022723"/>
    </source>
</evidence>